<dbReference type="GO" id="GO:0006493">
    <property type="term" value="P:protein O-linked glycosylation"/>
    <property type="evidence" value="ECO:0007669"/>
    <property type="project" value="TreeGrafter"/>
</dbReference>
<dbReference type="FunFam" id="3.90.550.10:FF:000051">
    <property type="entry name" value="Alpha-1,2-mannosyltransferase (Ktr4)"/>
    <property type="match status" value="1"/>
</dbReference>
<comment type="subcellular location">
    <subcellularLocation>
        <location evidence="1">Membrane</location>
        <topology evidence="1">Single-pass type II membrane protein</topology>
    </subcellularLocation>
</comment>
<keyword evidence="5" id="KW-0812">Transmembrane</keyword>
<dbReference type="GO" id="GO:0016020">
    <property type="term" value="C:membrane"/>
    <property type="evidence" value="ECO:0007669"/>
    <property type="project" value="UniProtKB-SubCell"/>
</dbReference>
<dbReference type="InterPro" id="IPR002685">
    <property type="entry name" value="Glyco_trans_15"/>
</dbReference>
<dbReference type="GO" id="GO:0000026">
    <property type="term" value="F:alpha-1,2-mannosyltransferase activity"/>
    <property type="evidence" value="ECO:0007669"/>
    <property type="project" value="TreeGrafter"/>
</dbReference>
<accession>A0A060T555</accession>
<keyword evidence="6" id="KW-0732">Signal</keyword>
<dbReference type="PANTHER" id="PTHR31121">
    <property type="entry name" value="ALPHA-1,2 MANNOSYLTRANSFERASE KTR1"/>
    <property type="match status" value="1"/>
</dbReference>
<sequence length="373" mass="44190">MLRINARLGVFVTGAVLFILFVSKFVPAPPVNVDSVWERPQQITEEGIVPYDRANATFVTVVPSKDLWKLVKTIRDVEDRFNRAYHYDWVFMSDEEFDPEFVKLTSALTSGEASYVKIPTAEWTYPDWIDQKQVFQGRQKLAGKHALPGDVGSRQHLSRYLAGHFWRQPELDKYRYFWRIDSDIKLHCDINYDVFKFMEENGKKVGFAMTLFDYVDHIPTLWNTTKLFLEEYPHYKNGDSLINFISDDGERYNRCKFWTNFQIGDLDFWRSKAYRDYFDYLDREGGFYYEMWGDGPVHTIAASLFLSKDEVHYFEDIGYYHTPFNSCPLDEQVRLKQRCSCDPVKHFAHKDFSCLPRYYRSKNLDKDGNQLME</sequence>
<keyword evidence="5" id="KW-0735">Signal-anchor</keyword>
<name>A0A060T555_BLAAD</name>
<dbReference type="PANTHER" id="PTHR31121:SF6">
    <property type="entry name" value="ALPHA-1,2 MANNOSYLTRANSFERASE KTR1"/>
    <property type="match status" value="1"/>
</dbReference>
<keyword evidence="3" id="KW-0328">Glycosyltransferase</keyword>
<comment type="similarity">
    <text evidence="2">Belongs to the glycosyltransferase 15 family.</text>
</comment>
<dbReference type="SUPFAM" id="SSF53448">
    <property type="entry name" value="Nucleotide-diphospho-sugar transferases"/>
    <property type="match status" value="1"/>
</dbReference>
<dbReference type="PhylomeDB" id="A0A060T555"/>
<evidence type="ECO:0000256" key="4">
    <source>
        <dbReference type="ARBA" id="ARBA00022679"/>
    </source>
</evidence>
<gene>
    <name evidence="7" type="ORF">GNLVRS02_ARAD1B01606g</name>
</gene>
<organism evidence="7">
    <name type="scientific">Blastobotrys adeninivorans</name>
    <name type="common">Yeast</name>
    <name type="synonym">Arxula adeninivorans</name>
    <dbReference type="NCBI Taxonomy" id="409370"/>
    <lineage>
        <taxon>Eukaryota</taxon>
        <taxon>Fungi</taxon>
        <taxon>Dikarya</taxon>
        <taxon>Ascomycota</taxon>
        <taxon>Saccharomycotina</taxon>
        <taxon>Dipodascomycetes</taxon>
        <taxon>Dipodascales</taxon>
        <taxon>Trichomonascaceae</taxon>
        <taxon>Blastobotrys</taxon>
    </lineage>
</organism>
<feature type="chain" id="PRO_5001587975" evidence="6">
    <location>
        <begin position="29"/>
        <end position="373"/>
    </location>
</feature>
<evidence type="ECO:0000256" key="3">
    <source>
        <dbReference type="ARBA" id="ARBA00022676"/>
    </source>
</evidence>
<proteinExistence type="inferred from homology"/>
<dbReference type="EMBL" id="HG937692">
    <property type="protein sequence ID" value="CDP35954.1"/>
    <property type="molecule type" value="Genomic_DNA"/>
</dbReference>
<keyword evidence="4" id="KW-0808">Transferase</keyword>
<reference evidence="7" key="2">
    <citation type="submission" date="2014-06" db="EMBL/GenBank/DDBJ databases">
        <title>The complete genome of Blastobotrys (Arxula) adeninivorans LS3 - a yeast of biotechnological interest.</title>
        <authorList>
            <person name="Kunze G."/>
            <person name="Gaillardin C."/>
            <person name="Czernicka M."/>
            <person name="Durrens P."/>
            <person name="Martin T."/>
            <person name="Boer E."/>
            <person name="Gabaldon T."/>
            <person name="Cruz J."/>
            <person name="Talla E."/>
            <person name="Marck C."/>
            <person name="Goffeau A."/>
            <person name="Barbe V."/>
            <person name="Baret P."/>
            <person name="Baronian K."/>
            <person name="Beier S."/>
            <person name="Bleykasten C."/>
            <person name="Bode R."/>
            <person name="Casaregola S."/>
            <person name="Despons L."/>
            <person name="Fairhead C."/>
            <person name="Giersberg M."/>
            <person name="Gierski P."/>
            <person name="Hahnel U."/>
            <person name="Hartmann A."/>
            <person name="Jankowska D."/>
            <person name="Jubin C."/>
            <person name="Jung P."/>
            <person name="Lafontaine I."/>
            <person name="Leh-Louis V."/>
            <person name="Lemaire M."/>
            <person name="Marcet-Houben M."/>
            <person name="Mascher M."/>
            <person name="Morel G."/>
            <person name="Richard G.-F."/>
            <person name="Riechen J."/>
            <person name="Sacerdot C."/>
            <person name="Sarkar A."/>
            <person name="Savel G."/>
            <person name="Schacherer J."/>
            <person name="Sherman D."/>
            <person name="Straub M.-L."/>
            <person name="Stein N."/>
            <person name="Thierry A."/>
            <person name="Trautwein-Schult A."/>
            <person name="Westhof E."/>
            <person name="Worch S."/>
            <person name="Dujon B."/>
            <person name="Souciet J.-L."/>
            <person name="Wincker P."/>
            <person name="Scholz U."/>
            <person name="Neuveglise N."/>
        </authorList>
    </citation>
    <scope>NUCLEOTIDE SEQUENCE</scope>
    <source>
        <strain evidence="7">LS3</strain>
    </source>
</reference>
<dbReference type="GO" id="GO:0005794">
    <property type="term" value="C:Golgi apparatus"/>
    <property type="evidence" value="ECO:0007669"/>
    <property type="project" value="TreeGrafter"/>
</dbReference>
<dbReference type="Gene3D" id="3.90.550.10">
    <property type="entry name" value="Spore Coat Polysaccharide Biosynthesis Protein SpsA, Chain A"/>
    <property type="match status" value="1"/>
</dbReference>
<dbReference type="GO" id="GO:0006487">
    <property type="term" value="P:protein N-linked glycosylation"/>
    <property type="evidence" value="ECO:0007669"/>
    <property type="project" value="TreeGrafter"/>
</dbReference>
<evidence type="ECO:0000256" key="6">
    <source>
        <dbReference type="SAM" id="SignalP"/>
    </source>
</evidence>
<evidence type="ECO:0000256" key="2">
    <source>
        <dbReference type="ARBA" id="ARBA00007677"/>
    </source>
</evidence>
<dbReference type="Pfam" id="PF01793">
    <property type="entry name" value="Glyco_transf_15"/>
    <property type="match status" value="1"/>
</dbReference>
<evidence type="ECO:0000313" key="7">
    <source>
        <dbReference type="EMBL" id="CDP35954.1"/>
    </source>
</evidence>
<feature type="signal peptide" evidence="6">
    <location>
        <begin position="1"/>
        <end position="28"/>
    </location>
</feature>
<dbReference type="AlphaFoldDB" id="A0A060T555"/>
<dbReference type="InterPro" id="IPR029044">
    <property type="entry name" value="Nucleotide-diphossugar_trans"/>
</dbReference>
<evidence type="ECO:0000256" key="1">
    <source>
        <dbReference type="ARBA" id="ARBA00004606"/>
    </source>
</evidence>
<dbReference type="GO" id="GO:0000032">
    <property type="term" value="P:cell wall mannoprotein biosynthetic process"/>
    <property type="evidence" value="ECO:0007669"/>
    <property type="project" value="TreeGrafter"/>
</dbReference>
<evidence type="ECO:0000256" key="5">
    <source>
        <dbReference type="ARBA" id="ARBA00022968"/>
    </source>
</evidence>
<reference evidence="7" key="1">
    <citation type="submission" date="2014-02" db="EMBL/GenBank/DDBJ databases">
        <authorList>
            <person name="Genoscope - CEA"/>
        </authorList>
    </citation>
    <scope>NUCLEOTIDE SEQUENCE</scope>
    <source>
        <strain evidence="7">LS3</strain>
    </source>
</reference>
<protein>
    <submittedName>
        <fullName evidence="7">ARAD1B01606p</fullName>
    </submittedName>
</protein>
<dbReference type="PIRSF" id="PIRSF018153">
    <property type="entry name" value="Glyco_trans_15"/>
    <property type="match status" value="1"/>
</dbReference>